<dbReference type="AlphaFoldDB" id="A0AA39TS37"/>
<keyword evidence="2" id="KW-0812">Transmembrane</keyword>
<keyword evidence="2" id="KW-0472">Membrane</keyword>
<feature type="transmembrane region" description="Helical" evidence="2">
    <location>
        <begin position="431"/>
        <end position="453"/>
    </location>
</feature>
<keyword evidence="4" id="KW-1185">Reference proteome</keyword>
<evidence type="ECO:0000256" key="1">
    <source>
        <dbReference type="SAM" id="Coils"/>
    </source>
</evidence>
<evidence type="ECO:0000256" key="2">
    <source>
        <dbReference type="SAM" id="Phobius"/>
    </source>
</evidence>
<gene>
    <name evidence="3" type="ORF">IW261DRAFT_1573732</name>
</gene>
<dbReference type="EMBL" id="JAUEPR010000071">
    <property type="protein sequence ID" value="KAK0468507.1"/>
    <property type="molecule type" value="Genomic_DNA"/>
</dbReference>
<organism evidence="3 4">
    <name type="scientific">Armillaria novae-zelandiae</name>
    <dbReference type="NCBI Taxonomy" id="153914"/>
    <lineage>
        <taxon>Eukaryota</taxon>
        <taxon>Fungi</taxon>
        <taxon>Dikarya</taxon>
        <taxon>Basidiomycota</taxon>
        <taxon>Agaricomycotina</taxon>
        <taxon>Agaricomycetes</taxon>
        <taxon>Agaricomycetidae</taxon>
        <taxon>Agaricales</taxon>
        <taxon>Marasmiineae</taxon>
        <taxon>Physalacriaceae</taxon>
        <taxon>Armillaria</taxon>
    </lineage>
</organism>
<feature type="coiled-coil region" evidence="1">
    <location>
        <begin position="142"/>
        <end position="204"/>
    </location>
</feature>
<protein>
    <recommendedName>
        <fullName evidence="5">F-box domain-containing protein</fullName>
    </recommendedName>
</protein>
<evidence type="ECO:0000313" key="4">
    <source>
        <dbReference type="Proteomes" id="UP001175227"/>
    </source>
</evidence>
<proteinExistence type="predicted"/>
<evidence type="ECO:0000313" key="3">
    <source>
        <dbReference type="EMBL" id="KAK0468507.1"/>
    </source>
</evidence>
<sequence length="1068" mass="119176">MSGLPAHQPEDGLVILRRVFSAQSTALVDSEPAVLLDSIADILPILTLHGLHFSSDMSLKLVAFGLEHRGEGHLISSSKFYYIAVTPVLPPASTPELPTALHSDPSSLTGVNDVTFTPSATHFGDSDADIPAGTNVTLVGQWNEIRKEKELVNLQFEELKEELDLSKLRVQKLEEIEAKALQRLNALEQNLSDKRDLLESAQHECCSIEIKLRNMKMEAEQYCAEIKRQDAVISELKEFVSRNRSFTYAQSLIVNESLINDLQGEVTRLQEVNEALHTARSKGAKLFELFEELELQLSQISHEISSCATLGYNIPTVLHPSSTVADELAGVGEVHTMEVAKEDSPVKSSVSIQTCLPTHSSIGTSSALKQRSTCTQLCSSPLVGPAFMSKCLEAGTGVLYKWKTVSRLVTDTYQRIHFRRFKLSRSFKRPLINLLALFLGSIVGMGIHIYLVAYSEMNYGALYDTGFNEFVVSRHEWNESIVKTSSLPIPHVPVTSGIDRLSMEDLLRSFHFADAADFECCLRWDVIPEISHTIPIILSHVCRRWHALSVSSPSLWTNVIIDDRTPLYSELARNTNLFPAVDYFISLSRSQPLKVAILLSGTPEEPSTFTTLQAKRLGAILFYNAERVTSLTIRGMNWALQHRILRRLSGMHMPILTTFNCDHGSGQNTNPPVYYIPNSNDNHFLLILISCQPHFALRPSPSSDFPLLQDVCLISTPIVWDHFNAVNLTTLILAFLPDLPGVHDFRPTYTCIHRVLHSSRHTLRSLTLAGILICQQPIGEAEYRLSHPFPMPKLEDLRIAYEDPMEVQNLIIGLTFPELKQLDLISLDQTEEQGTSIIQMFLALVQALPLEQLVCLKLHGVLLPVSLTETPSISHEGHDGADKLATQLEDDFSGEGSEGDDNEHEEAEPYELPFHLSISVGRKVFDESMRAELMGLFFQELKALRTFDVSEPDRAMLGFLNQAMPDSRRPPFPQLTVIRIAFLDDKFSNEVSTFLTARAAQLDSDGDNGPSLLTKMIIRGPQLSISKLSDLKSTLTNSRLGVHTLAIEENVQSTENGAPRTYQYLFLL</sequence>
<name>A0AA39TS37_9AGAR</name>
<accession>A0AA39TS37</accession>
<comment type="caution">
    <text evidence="3">The sequence shown here is derived from an EMBL/GenBank/DDBJ whole genome shotgun (WGS) entry which is preliminary data.</text>
</comment>
<dbReference type="Proteomes" id="UP001175227">
    <property type="component" value="Unassembled WGS sequence"/>
</dbReference>
<keyword evidence="1" id="KW-0175">Coiled coil</keyword>
<evidence type="ECO:0008006" key="5">
    <source>
        <dbReference type="Google" id="ProtNLM"/>
    </source>
</evidence>
<reference evidence="3" key="1">
    <citation type="submission" date="2023-06" db="EMBL/GenBank/DDBJ databases">
        <authorList>
            <consortium name="Lawrence Berkeley National Laboratory"/>
            <person name="Ahrendt S."/>
            <person name="Sahu N."/>
            <person name="Indic B."/>
            <person name="Wong-Bajracharya J."/>
            <person name="Merenyi Z."/>
            <person name="Ke H.-M."/>
            <person name="Monk M."/>
            <person name="Kocsube S."/>
            <person name="Drula E."/>
            <person name="Lipzen A."/>
            <person name="Balint B."/>
            <person name="Henrissat B."/>
            <person name="Andreopoulos B."/>
            <person name="Martin F.M."/>
            <person name="Harder C.B."/>
            <person name="Rigling D."/>
            <person name="Ford K.L."/>
            <person name="Foster G.D."/>
            <person name="Pangilinan J."/>
            <person name="Papanicolaou A."/>
            <person name="Barry K."/>
            <person name="LaButti K."/>
            <person name="Viragh M."/>
            <person name="Koriabine M."/>
            <person name="Yan M."/>
            <person name="Riley R."/>
            <person name="Champramary S."/>
            <person name="Plett K.L."/>
            <person name="Tsai I.J."/>
            <person name="Slot J."/>
            <person name="Sipos G."/>
            <person name="Plett J."/>
            <person name="Nagy L.G."/>
            <person name="Grigoriev I.V."/>
        </authorList>
    </citation>
    <scope>NUCLEOTIDE SEQUENCE</scope>
    <source>
        <strain evidence="3">ICMP 16352</strain>
    </source>
</reference>
<keyword evidence="2" id="KW-1133">Transmembrane helix</keyword>